<dbReference type="Proteomes" id="UP000252519">
    <property type="component" value="Unassembled WGS sequence"/>
</dbReference>
<sequence>MNFEKHVTRDNLLVDMKTNYPAMFLSPEQYAEMLVSILGEVDAPAIDSKEWFEARSKEEKSKK</sequence>
<evidence type="ECO:0000313" key="2">
    <source>
        <dbReference type="Proteomes" id="UP000252519"/>
    </source>
</evidence>
<proteinExistence type="predicted"/>
<comment type="caution">
    <text evidence="1">The sequence shown here is derived from an EMBL/GenBank/DDBJ whole genome shotgun (WGS) entry which is preliminary data.</text>
</comment>
<keyword evidence="2" id="KW-1185">Reference proteome</keyword>
<accession>A0A368GEZ5</accession>
<dbReference type="AlphaFoldDB" id="A0A368GEZ5"/>
<reference evidence="1 2" key="1">
    <citation type="submission" date="2014-10" db="EMBL/GenBank/DDBJ databases">
        <title>Draft genome of the hookworm Ancylostoma caninum.</title>
        <authorList>
            <person name="Mitreva M."/>
        </authorList>
    </citation>
    <scope>NUCLEOTIDE SEQUENCE [LARGE SCALE GENOMIC DNA]</scope>
    <source>
        <strain evidence="1 2">Baltimore</strain>
    </source>
</reference>
<protein>
    <submittedName>
        <fullName evidence="1">Uncharacterized protein</fullName>
    </submittedName>
</protein>
<dbReference type="OrthoDB" id="5835689at2759"/>
<name>A0A368GEZ5_ANCCA</name>
<organism evidence="1 2">
    <name type="scientific">Ancylostoma caninum</name>
    <name type="common">Dog hookworm</name>
    <dbReference type="NCBI Taxonomy" id="29170"/>
    <lineage>
        <taxon>Eukaryota</taxon>
        <taxon>Metazoa</taxon>
        <taxon>Ecdysozoa</taxon>
        <taxon>Nematoda</taxon>
        <taxon>Chromadorea</taxon>
        <taxon>Rhabditida</taxon>
        <taxon>Rhabditina</taxon>
        <taxon>Rhabditomorpha</taxon>
        <taxon>Strongyloidea</taxon>
        <taxon>Ancylostomatidae</taxon>
        <taxon>Ancylostomatinae</taxon>
        <taxon>Ancylostoma</taxon>
    </lineage>
</organism>
<gene>
    <name evidence="1" type="ORF">ANCCAN_11098</name>
</gene>
<evidence type="ECO:0000313" key="1">
    <source>
        <dbReference type="EMBL" id="RCN42964.1"/>
    </source>
</evidence>
<dbReference type="EMBL" id="JOJR01000174">
    <property type="protein sequence ID" value="RCN42964.1"/>
    <property type="molecule type" value="Genomic_DNA"/>
</dbReference>